<reference evidence="2" key="1">
    <citation type="submission" date="2016-02" db="EMBL/GenBank/DDBJ databases">
        <title>Comparative genomics of biotechnologically important yeasts.</title>
        <authorList>
            <consortium name="DOE Joint Genome Institute"/>
            <person name="Riley R."/>
            <person name="Haridas S."/>
            <person name="Wolfe K.H."/>
            <person name="Lopes M.R."/>
            <person name="Hittinger C.T."/>
            <person name="Goker M."/>
            <person name="Salamov A."/>
            <person name="Wisecaver J."/>
            <person name="Long T.M."/>
            <person name="Aerts A.L."/>
            <person name="Barry K."/>
            <person name="Choi C."/>
            <person name="Clum A."/>
            <person name="Coughlan A.Y."/>
            <person name="Deshpande S."/>
            <person name="Douglass A.P."/>
            <person name="Hanson S.J."/>
            <person name="Klenk H.-P."/>
            <person name="Labutti K."/>
            <person name="Lapidus A."/>
            <person name="Lindquist E."/>
            <person name="Lipzen A."/>
            <person name="Meier-Kolthoff J.P."/>
            <person name="Ohm R.A."/>
            <person name="Otillar R.P."/>
            <person name="Pangilinan J."/>
            <person name="Peng Y."/>
            <person name="Rokas A."/>
            <person name="Rosa C.A."/>
            <person name="Scheuner C."/>
            <person name="Sibirny A.A."/>
            <person name="Slot J.C."/>
            <person name="Stielow J.B."/>
            <person name="Sun H."/>
            <person name="Kurtzman C.P."/>
            <person name="Blackwell M."/>
            <person name="Jeffries T.W."/>
            <person name="Grigoriev I.V."/>
        </authorList>
    </citation>
    <scope>NUCLEOTIDE SEQUENCE [LARGE SCALE GENOMIC DNA]</scope>
    <source>
        <strain evidence="2">NRRL Y-17796</strain>
    </source>
</reference>
<gene>
    <name evidence="1" type="ORF">CANCADRAFT_74143</name>
</gene>
<dbReference type="GO" id="GO:0030014">
    <property type="term" value="C:CCR4-NOT complex"/>
    <property type="evidence" value="ECO:0007669"/>
    <property type="project" value="InterPro"/>
</dbReference>
<sequence>MDHLVEHASSRSDVTLAQLFDYVNSMLKDSTSGQKLVALSGIEARSPVIGCYIVGRSYDSLERNPFLISILKRTKCSDGPAERMARLIACGALDRLNVGRYTVKEFYKSSIGDDLRVDVLRFARPLWDMGIDEVQFEDGSIVRIPRNEAKCNDIEQLERLSKQPPTLKILEEMYEIIGRLPFYLVHEKLPTILHYVLVNGSKAMEGQPDAVRRSTVERICLFLDATITRRQGIEAFGDFKYELQEFCLSHASIPRAKSLYAMLQGKNRECVT</sequence>
<protein>
    <submittedName>
        <fullName evidence="1">Uncharacterized protein</fullName>
    </submittedName>
</protein>
<organism evidence="1 2">
    <name type="scientific">Tortispora caseinolytica NRRL Y-17796</name>
    <dbReference type="NCBI Taxonomy" id="767744"/>
    <lineage>
        <taxon>Eukaryota</taxon>
        <taxon>Fungi</taxon>
        <taxon>Dikarya</taxon>
        <taxon>Ascomycota</taxon>
        <taxon>Saccharomycotina</taxon>
        <taxon>Trigonopsidomycetes</taxon>
        <taxon>Trigonopsidales</taxon>
        <taxon>Trigonopsidaceae</taxon>
        <taxon>Tortispora</taxon>
    </lineage>
</organism>
<dbReference type="InterPro" id="IPR019312">
    <property type="entry name" value="CNOT11"/>
</dbReference>
<dbReference type="EMBL" id="KV453841">
    <property type="protein sequence ID" value="ODV91652.1"/>
    <property type="molecule type" value="Genomic_DNA"/>
</dbReference>
<evidence type="ECO:0000313" key="1">
    <source>
        <dbReference type="EMBL" id="ODV91652.1"/>
    </source>
</evidence>
<proteinExistence type="predicted"/>
<evidence type="ECO:0000313" key="2">
    <source>
        <dbReference type="Proteomes" id="UP000095023"/>
    </source>
</evidence>
<keyword evidence="2" id="KW-1185">Reference proteome</keyword>
<dbReference type="Pfam" id="PF10155">
    <property type="entry name" value="CNOT11"/>
    <property type="match status" value="1"/>
</dbReference>
<dbReference type="Proteomes" id="UP000095023">
    <property type="component" value="Unassembled WGS sequence"/>
</dbReference>
<name>A0A1E4TIR5_9ASCO</name>
<accession>A0A1E4TIR5</accession>
<dbReference type="AlphaFoldDB" id="A0A1E4TIR5"/>